<organism evidence="2 3">
    <name type="scientific">Asticcacaulis biprosthecium C19</name>
    <dbReference type="NCBI Taxonomy" id="715226"/>
    <lineage>
        <taxon>Bacteria</taxon>
        <taxon>Pseudomonadati</taxon>
        <taxon>Pseudomonadota</taxon>
        <taxon>Alphaproteobacteria</taxon>
        <taxon>Caulobacterales</taxon>
        <taxon>Caulobacteraceae</taxon>
        <taxon>Asticcacaulis</taxon>
    </lineage>
</organism>
<dbReference type="RefSeq" id="WP_006273825.1">
    <property type="nucleotide sequence ID" value="NZ_GL883078.1"/>
</dbReference>
<dbReference type="SUPFAM" id="SSF75304">
    <property type="entry name" value="Amidase signature (AS) enzymes"/>
    <property type="match status" value="1"/>
</dbReference>
<keyword evidence="2" id="KW-0378">Hydrolase</keyword>
<gene>
    <name evidence="2" type="ORF">ABI_30400</name>
</gene>
<dbReference type="NCBIfam" id="NF006631">
    <property type="entry name" value="PRK09201.1"/>
    <property type="match status" value="1"/>
</dbReference>
<dbReference type="Pfam" id="PF01425">
    <property type="entry name" value="Amidase"/>
    <property type="match status" value="1"/>
</dbReference>
<dbReference type="EMBL" id="GL883078">
    <property type="protein sequence ID" value="EGF91623.1"/>
    <property type="molecule type" value="Genomic_DNA"/>
</dbReference>
<dbReference type="OrthoDB" id="9811471at2"/>
<proteinExistence type="predicted"/>
<evidence type="ECO:0000313" key="2">
    <source>
        <dbReference type="EMBL" id="EGF91623.1"/>
    </source>
</evidence>
<evidence type="ECO:0000313" key="3">
    <source>
        <dbReference type="Proteomes" id="UP000006512"/>
    </source>
</evidence>
<dbReference type="Proteomes" id="UP000006512">
    <property type="component" value="Unassembled WGS sequence"/>
</dbReference>
<dbReference type="PANTHER" id="PTHR11895:SF172">
    <property type="entry name" value="GLUTAMYL-TRNA(GLN) AMIDOTRANSFERASE"/>
    <property type="match status" value="1"/>
</dbReference>
<evidence type="ECO:0000259" key="1">
    <source>
        <dbReference type="Pfam" id="PF01425"/>
    </source>
</evidence>
<dbReference type="STRING" id="715226.ABI_30400"/>
<dbReference type="HOGENOM" id="CLU_009600_0_3_5"/>
<dbReference type="InterPro" id="IPR023631">
    <property type="entry name" value="Amidase_dom"/>
</dbReference>
<dbReference type="InterPro" id="IPR000120">
    <property type="entry name" value="Amidase"/>
</dbReference>
<dbReference type="NCBIfam" id="TIGR02715">
    <property type="entry name" value="amido_AtzE"/>
    <property type="match status" value="1"/>
</dbReference>
<sequence>MTSRVEQALSAAQNDRHNAFTRILVDEARRDAATSKTGRLAGVPFAVKDLFDIAGLPTTAGARMRLDATPAKADATVITRLKAEGAVLIGTTNMDEYAYGFATVNAHFGTTLNPHAPDRLAGGSSGGSAAAVAAGVVPLALGSDTNGSIRVPASLCGVWGMRPAMDDMPLEGVFPFVHALDTVGPFTRSLADLKLAYEVMSCRVLATTSATPRIARLTGFFARNADPDALAAVATIDAEPLDLPMAEAARSAAFLITGAQGGALHLDTLKTRAMDYDPAVRDRLIAGAMLPSATYLRAQDMAARWRAQVTEAFQTCDILIAPSTPVTAPRIDAGTIEINGQTVSARANLGILAQPLSLAGIPVISAPVRKSGLPFGLQFATAPGREALLFDYLARLEAEGVLGASVLEAA</sequence>
<dbReference type="eggNOG" id="COG0154">
    <property type="taxonomic scope" value="Bacteria"/>
</dbReference>
<feature type="domain" description="Amidase" evidence="1">
    <location>
        <begin position="11"/>
        <end position="389"/>
    </location>
</feature>
<dbReference type="PANTHER" id="PTHR11895">
    <property type="entry name" value="TRANSAMIDASE"/>
    <property type="match status" value="1"/>
</dbReference>
<dbReference type="AlphaFoldDB" id="F4QN32"/>
<reference evidence="3" key="1">
    <citation type="submission" date="2011-03" db="EMBL/GenBank/DDBJ databases">
        <title>Draft genome sequence of Brevundimonas diminuta.</title>
        <authorList>
            <person name="Brown P.J.B."/>
            <person name="Buechlein A."/>
            <person name="Hemmerich C."/>
            <person name="Brun Y.V."/>
        </authorList>
    </citation>
    <scope>NUCLEOTIDE SEQUENCE [LARGE SCALE GENOMIC DNA]</scope>
    <source>
        <strain evidence="3">C19</strain>
    </source>
</reference>
<dbReference type="GO" id="GO:0016787">
    <property type="term" value="F:hydrolase activity"/>
    <property type="evidence" value="ECO:0007669"/>
    <property type="project" value="UniProtKB-KW"/>
</dbReference>
<name>F4QN32_9CAUL</name>
<accession>F4QN32</accession>
<protein>
    <submittedName>
        <fullName evidence="2">Biuret hydrolase</fullName>
    </submittedName>
</protein>
<dbReference type="InterPro" id="IPR036928">
    <property type="entry name" value="AS_sf"/>
</dbReference>
<keyword evidence="3" id="KW-1185">Reference proteome</keyword>
<dbReference type="Gene3D" id="3.90.1300.10">
    <property type="entry name" value="Amidase signature (AS) domain"/>
    <property type="match status" value="1"/>
</dbReference>
<dbReference type="InterPro" id="IPR014087">
    <property type="entry name" value="Carboxybiuret_hydro_AtzE"/>
</dbReference>